<proteinExistence type="predicted"/>
<feature type="compositionally biased region" description="Basic and acidic residues" evidence="1">
    <location>
        <begin position="1"/>
        <end position="16"/>
    </location>
</feature>
<keyword evidence="3" id="KW-1185">Reference proteome</keyword>
<dbReference type="EMBL" id="JAHRIN010037187">
    <property type="protein sequence ID" value="MEQ2204698.1"/>
    <property type="molecule type" value="Genomic_DNA"/>
</dbReference>
<protein>
    <submittedName>
        <fullName evidence="2">Uncharacterized protein</fullName>
    </submittedName>
</protein>
<sequence length="147" mass="16639">LNKSVDRNTVILEHHTPGPITRGVKERTSADDSNGRKKERSVPPCEEPDCPELEGSSSFGRFSQAVNVCVIKNLGKLFEILLLEHWEDLKINQNCKQLRWCPALLTRLLVHIPLCFQHIDDADIHLSSPFCLLLSERLLQESGNNDT</sequence>
<organism evidence="2 3">
    <name type="scientific">Xenoophorus captivus</name>
    <dbReference type="NCBI Taxonomy" id="1517983"/>
    <lineage>
        <taxon>Eukaryota</taxon>
        <taxon>Metazoa</taxon>
        <taxon>Chordata</taxon>
        <taxon>Craniata</taxon>
        <taxon>Vertebrata</taxon>
        <taxon>Euteleostomi</taxon>
        <taxon>Actinopterygii</taxon>
        <taxon>Neopterygii</taxon>
        <taxon>Teleostei</taxon>
        <taxon>Neoteleostei</taxon>
        <taxon>Acanthomorphata</taxon>
        <taxon>Ovalentaria</taxon>
        <taxon>Atherinomorphae</taxon>
        <taxon>Cyprinodontiformes</taxon>
        <taxon>Goodeidae</taxon>
        <taxon>Xenoophorus</taxon>
    </lineage>
</organism>
<reference evidence="2 3" key="1">
    <citation type="submission" date="2021-06" db="EMBL/GenBank/DDBJ databases">
        <authorList>
            <person name="Palmer J.M."/>
        </authorList>
    </citation>
    <scope>NUCLEOTIDE SEQUENCE [LARGE SCALE GENOMIC DNA]</scope>
    <source>
        <strain evidence="2 3">XC_2019</strain>
        <tissue evidence="2">Muscle</tissue>
    </source>
</reference>
<gene>
    <name evidence="2" type="ORF">XENOCAPTIV_017187</name>
</gene>
<dbReference type="Proteomes" id="UP001434883">
    <property type="component" value="Unassembled WGS sequence"/>
</dbReference>
<comment type="caution">
    <text evidence="2">The sequence shown here is derived from an EMBL/GenBank/DDBJ whole genome shotgun (WGS) entry which is preliminary data.</text>
</comment>
<feature type="non-terminal residue" evidence="2">
    <location>
        <position position="1"/>
    </location>
</feature>
<name>A0ABV0RAM9_9TELE</name>
<evidence type="ECO:0000256" key="1">
    <source>
        <dbReference type="SAM" id="MobiDB-lite"/>
    </source>
</evidence>
<feature type="region of interest" description="Disordered" evidence="1">
    <location>
        <begin position="1"/>
        <end position="58"/>
    </location>
</feature>
<feature type="compositionally biased region" description="Basic and acidic residues" evidence="1">
    <location>
        <begin position="23"/>
        <end position="36"/>
    </location>
</feature>
<accession>A0ABV0RAM9</accession>
<evidence type="ECO:0000313" key="3">
    <source>
        <dbReference type="Proteomes" id="UP001434883"/>
    </source>
</evidence>
<evidence type="ECO:0000313" key="2">
    <source>
        <dbReference type="EMBL" id="MEQ2204698.1"/>
    </source>
</evidence>